<evidence type="ECO:0000313" key="2">
    <source>
        <dbReference type="Proteomes" id="UP001163603"/>
    </source>
</evidence>
<accession>A0ACC0Y7W0</accession>
<comment type="caution">
    <text evidence="1">The sequence shown here is derived from an EMBL/GenBank/DDBJ whole genome shotgun (WGS) entry which is preliminary data.</text>
</comment>
<dbReference type="EMBL" id="CM047743">
    <property type="protein sequence ID" value="KAJ0031074.1"/>
    <property type="molecule type" value="Genomic_DNA"/>
</dbReference>
<name>A0ACC0Y7W0_9ROSI</name>
<protein>
    <submittedName>
        <fullName evidence="1">Uncharacterized protein</fullName>
    </submittedName>
</protein>
<dbReference type="Proteomes" id="UP001163603">
    <property type="component" value="Chromosome 8"/>
</dbReference>
<organism evidence="1 2">
    <name type="scientific">Pistacia integerrima</name>
    <dbReference type="NCBI Taxonomy" id="434235"/>
    <lineage>
        <taxon>Eukaryota</taxon>
        <taxon>Viridiplantae</taxon>
        <taxon>Streptophyta</taxon>
        <taxon>Embryophyta</taxon>
        <taxon>Tracheophyta</taxon>
        <taxon>Spermatophyta</taxon>
        <taxon>Magnoliopsida</taxon>
        <taxon>eudicotyledons</taxon>
        <taxon>Gunneridae</taxon>
        <taxon>Pentapetalae</taxon>
        <taxon>rosids</taxon>
        <taxon>malvids</taxon>
        <taxon>Sapindales</taxon>
        <taxon>Anacardiaceae</taxon>
        <taxon>Pistacia</taxon>
    </lineage>
</organism>
<keyword evidence="2" id="KW-1185">Reference proteome</keyword>
<evidence type="ECO:0000313" key="1">
    <source>
        <dbReference type="EMBL" id="KAJ0031074.1"/>
    </source>
</evidence>
<gene>
    <name evidence="1" type="ORF">Pint_13036</name>
</gene>
<reference evidence="2" key="1">
    <citation type="journal article" date="2023" name="G3 (Bethesda)">
        <title>Genome assembly and association tests identify interacting loci associated with vigor, precocity, and sex in interspecific pistachio rootstocks.</title>
        <authorList>
            <person name="Palmer W."/>
            <person name="Jacygrad E."/>
            <person name="Sagayaradj S."/>
            <person name="Cavanaugh K."/>
            <person name="Han R."/>
            <person name="Bertier L."/>
            <person name="Beede B."/>
            <person name="Kafkas S."/>
            <person name="Golino D."/>
            <person name="Preece J."/>
            <person name="Michelmore R."/>
        </authorList>
    </citation>
    <scope>NUCLEOTIDE SEQUENCE [LARGE SCALE GENOMIC DNA]</scope>
</reference>
<proteinExistence type="predicted"/>
<sequence length="121" mass="13491">MSWTAGDWMCPACQNQNFKKRDACQNCSYPKYGGPDPSSWQVVRLGDWYCTAMNFENHSLCGAHNFASRSNCYICGSRKQEGGPTKPGDWTCPRLECGVHNYAKRTECFKCKAPKGYGGGV</sequence>